<dbReference type="PANTHER" id="PTHR43643">
    <property type="entry name" value="HISTIDINOL-PHOSPHATE AMINOTRANSFERASE 2"/>
    <property type="match status" value="1"/>
</dbReference>
<dbReference type="KEGG" id="aact:ACT75_02180"/>
<keyword evidence="3" id="KW-0808">Transferase</keyword>
<evidence type="ECO:0000256" key="3">
    <source>
        <dbReference type="ARBA" id="ARBA00022679"/>
    </source>
</evidence>
<gene>
    <name evidence="6" type="ORF">ACT75_02180</name>
    <name evidence="7" type="ORF">CQR80_01680</name>
    <name evidence="8" type="ORF">FXB79_00555</name>
</gene>
<evidence type="ECO:0000256" key="4">
    <source>
        <dbReference type="ARBA" id="ARBA00022898"/>
    </source>
</evidence>
<dbReference type="EMBL" id="CP012959">
    <property type="protein sequence ID" value="AMQ93408.1"/>
    <property type="molecule type" value="Genomic_DNA"/>
</dbReference>
<dbReference type="InterPro" id="IPR050106">
    <property type="entry name" value="HistidinolP_aminotransfase"/>
</dbReference>
<sequence>MQRRKLLKLTGAAVIGMTIAPRLIAKKKGRGSGSGILHLNFNENSLGMSEKAKQAIINSIGIGSRYPDEHRSELIRQLAEKYNLEDNFVSLGNGSSENIRGIIQSQVFKARQAKQTVQLVVPDPTFNYAELYAQAMNVPVTKVPLTKDFRFDLAKLQETAEQFSGVSIFYLCNPNNPTSTVTPAKELFRWIKKAPENYFFLLDEAYAEYVQDPAFESGVKLIKQGFKNVAVTRTFSKFYAMAGYRVGYMLANSDVVEEVDKFMSIDNINIAGAVAALASLKDKTFSQLSLQSNEASRKIVQNALRELGLKFAPSNGNFIFHEIKGDVQTYQERMKENGILVGREFLPIQSWSRLTLGMPEEMQRFVKVLKEFRQNGWV</sequence>
<evidence type="ECO:0000313" key="6">
    <source>
        <dbReference type="EMBL" id="AMQ93408.1"/>
    </source>
</evidence>
<dbReference type="Gene3D" id="3.40.640.10">
    <property type="entry name" value="Type I PLP-dependent aspartate aminotransferase-like (Major domain)"/>
    <property type="match status" value="1"/>
</dbReference>
<reference evidence="8 11" key="3">
    <citation type="submission" date="2019-08" db="EMBL/GenBank/DDBJ databases">
        <title>Whole genome sequencing of Aggregatibacter actinomycetemcomitans cultured from blood stream infections in Denmark reveals a novel phylogenetic lineage expressing serotype a membrane O polysaccharide.</title>
        <authorList>
            <person name="Nedergaard S."/>
            <person name="Kobel C.M."/>
            <person name="Nielsen M.B."/>
            <person name="Moeller R.T."/>
            <person name="Jensen A.B."/>
            <person name="Noerskov-Lauritsen N."/>
        </authorList>
    </citation>
    <scope>NUCLEOTIDE SEQUENCE [LARGE SCALE GENOMIC DNA]</scope>
    <source>
        <strain evidence="8 11">PN_563</strain>
    </source>
</reference>
<name>A0A5D0EP93_AGGAC</name>
<dbReference type="CDD" id="cd00609">
    <property type="entry name" value="AAT_like"/>
    <property type="match status" value="1"/>
</dbReference>
<evidence type="ECO:0000259" key="5">
    <source>
        <dbReference type="Pfam" id="PF00155"/>
    </source>
</evidence>
<dbReference type="InterPro" id="IPR015422">
    <property type="entry name" value="PyrdxlP-dep_Trfase_small"/>
</dbReference>
<dbReference type="GO" id="GO:0008483">
    <property type="term" value="F:transaminase activity"/>
    <property type="evidence" value="ECO:0007669"/>
    <property type="project" value="UniProtKB-KW"/>
</dbReference>
<comment type="similarity">
    <text evidence="1">Belongs to the class-II pyridoxal-phosphate-dependent aminotransferase family. Histidinol-phosphate aminotransferase subfamily.</text>
</comment>
<dbReference type="Gene3D" id="3.90.1150.10">
    <property type="entry name" value="Aspartate Aminotransferase, domain 1"/>
    <property type="match status" value="1"/>
</dbReference>
<dbReference type="EMBL" id="PCGW01000002">
    <property type="protein sequence ID" value="PHO21456.1"/>
    <property type="molecule type" value="Genomic_DNA"/>
</dbReference>
<dbReference type="InterPro" id="IPR015421">
    <property type="entry name" value="PyrdxlP-dep_Trfase_major"/>
</dbReference>
<organism evidence="8 11">
    <name type="scientific">Aggregatibacter actinomycetemcomitans</name>
    <name type="common">Actinobacillus actinomycetemcomitans</name>
    <name type="synonym">Haemophilus actinomycetemcomitans</name>
    <dbReference type="NCBI Taxonomy" id="714"/>
    <lineage>
        <taxon>Bacteria</taxon>
        <taxon>Pseudomonadati</taxon>
        <taxon>Pseudomonadota</taxon>
        <taxon>Gammaproteobacteria</taxon>
        <taxon>Pasteurellales</taxon>
        <taxon>Pasteurellaceae</taxon>
        <taxon>Aggregatibacter</taxon>
    </lineage>
</organism>
<evidence type="ECO:0000256" key="1">
    <source>
        <dbReference type="ARBA" id="ARBA00007970"/>
    </source>
</evidence>
<dbReference type="Proteomes" id="UP000323012">
    <property type="component" value="Unassembled WGS sequence"/>
</dbReference>
<protein>
    <submittedName>
        <fullName evidence="6">Aminotransferase class I</fullName>
    </submittedName>
    <submittedName>
        <fullName evidence="8">Histidinol-phosphate aminotransferase family protein</fullName>
    </submittedName>
</protein>
<dbReference type="EMBL" id="VSED01000001">
    <property type="protein sequence ID" value="TYA40027.1"/>
    <property type="molecule type" value="Genomic_DNA"/>
</dbReference>
<evidence type="ECO:0000313" key="9">
    <source>
        <dbReference type="Proteomes" id="UP000072236"/>
    </source>
</evidence>
<dbReference type="Proteomes" id="UP000072236">
    <property type="component" value="Chromosome"/>
</dbReference>
<keyword evidence="4" id="KW-0663">Pyridoxal phosphate</keyword>
<dbReference type="RefSeq" id="WP_005540058.1">
    <property type="nucleotide sequence ID" value="NZ_CP012959.1"/>
</dbReference>
<dbReference type="AlphaFoldDB" id="A0A5D0EP93"/>
<keyword evidence="10" id="KW-1185">Reference proteome</keyword>
<dbReference type="Proteomes" id="UP000226080">
    <property type="component" value="Unassembled WGS sequence"/>
</dbReference>
<reference evidence="7 10" key="2">
    <citation type="submission" date="2017-10" db="EMBL/GenBank/DDBJ databases">
        <title>Draft genome sequences of Aggregatibacter actinomycetemcomitans strains 310a and 310b.</title>
        <authorList>
            <person name="May A.C."/>
            <person name="Ohta H."/>
            <person name="Maeda H."/>
            <person name="Kokeguchi S."/>
            <person name="Cugini C."/>
        </authorList>
    </citation>
    <scope>NUCLEOTIDE SEQUENCE [LARGE SCALE GENOMIC DNA]</scope>
    <source>
        <strain evidence="7 10">310b</strain>
    </source>
</reference>
<reference evidence="6 9" key="1">
    <citation type="submission" date="2015-10" db="EMBL/GenBank/DDBJ databases">
        <title>Tn-seq of a polymicrobial infection.</title>
        <authorList>
            <person name="Stacy A."/>
            <person name="Rumbaugh K.P."/>
            <person name="Whiteley M."/>
        </authorList>
    </citation>
    <scope>NUCLEOTIDE SEQUENCE [LARGE SCALE GENOMIC DNA]</scope>
    <source>
        <strain evidence="6 9">624</strain>
    </source>
</reference>
<evidence type="ECO:0000313" key="7">
    <source>
        <dbReference type="EMBL" id="PHO21456.1"/>
    </source>
</evidence>
<evidence type="ECO:0000313" key="11">
    <source>
        <dbReference type="Proteomes" id="UP000323012"/>
    </source>
</evidence>
<dbReference type="InterPro" id="IPR015424">
    <property type="entry name" value="PyrdxlP-dep_Trfase"/>
</dbReference>
<feature type="domain" description="Aminotransferase class I/classII large" evidence="5">
    <location>
        <begin position="36"/>
        <end position="368"/>
    </location>
</feature>
<dbReference type="PANTHER" id="PTHR43643:SF3">
    <property type="entry name" value="HISTIDINOL-PHOSPHATE AMINOTRANSFERASE"/>
    <property type="match status" value="1"/>
</dbReference>
<evidence type="ECO:0000313" key="10">
    <source>
        <dbReference type="Proteomes" id="UP000226080"/>
    </source>
</evidence>
<evidence type="ECO:0000313" key="8">
    <source>
        <dbReference type="EMBL" id="TYA40027.1"/>
    </source>
</evidence>
<dbReference type="SUPFAM" id="SSF53383">
    <property type="entry name" value="PLP-dependent transferases"/>
    <property type="match status" value="1"/>
</dbReference>
<dbReference type="Pfam" id="PF00155">
    <property type="entry name" value="Aminotran_1_2"/>
    <property type="match status" value="1"/>
</dbReference>
<proteinExistence type="inferred from homology"/>
<dbReference type="OrthoDB" id="9813612at2"/>
<accession>A0A5D0EP93</accession>
<dbReference type="InterPro" id="IPR004839">
    <property type="entry name" value="Aminotransferase_I/II_large"/>
</dbReference>
<keyword evidence="2 8" id="KW-0032">Aminotransferase</keyword>
<evidence type="ECO:0000256" key="2">
    <source>
        <dbReference type="ARBA" id="ARBA00022576"/>
    </source>
</evidence>
<dbReference type="SMR" id="A0A5D0EP93"/>
<dbReference type="GO" id="GO:0030170">
    <property type="term" value="F:pyridoxal phosphate binding"/>
    <property type="evidence" value="ECO:0007669"/>
    <property type="project" value="InterPro"/>
</dbReference>